<dbReference type="RefSeq" id="WP_069296013.1">
    <property type="nucleotide sequence ID" value="NZ_MCRI01000014.1"/>
</dbReference>
<evidence type="ECO:0000256" key="10">
    <source>
        <dbReference type="ARBA" id="ARBA00048975"/>
    </source>
</evidence>
<accession>A0A1E3GTM7</accession>
<dbReference type="Proteomes" id="UP000094379">
    <property type="component" value="Unassembled WGS sequence"/>
</dbReference>
<gene>
    <name evidence="11 12" type="primary">lpxB</name>
    <name evidence="12" type="ORF">A9E74_01548</name>
</gene>
<dbReference type="STRING" id="291169.A9E74_01548"/>
<keyword evidence="13" id="KW-1185">Reference proteome</keyword>
<comment type="function">
    <text evidence="1 11">Condensation of UDP-2,3-diacylglucosamine and 2,3-diacylglucosamine-1-phosphate to form lipid A disaccharide, a precursor of lipid A, a phosphorylated glycolipid that anchors the lipopolysaccharide to the outer membrane of the cell.</text>
</comment>
<dbReference type="EC" id="2.4.1.182" evidence="3 11"/>
<evidence type="ECO:0000256" key="8">
    <source>
        <dbReference type="ARBA" id="ARBA00022679"/>
    </source>
</evidence>
<dbReference type="HAMAP" id="MF_00392">
    <property type="entry name" value="LpxB"/>
    <property type="match status" value="1"/>
</dbReference>
<reference evidence="12 13" key="1">
    <citation type="submission" date="2016-07" db="EMBL/GenBank/DDBJ databases">
        <title>Draft Genome Sequence of Methylophaga muralis Bur 1.</title>
        <authorList>
            <person name="Vasilenko O.V."/>
            <person name="Doronina N.V."/>
            <person name="Shmareva M.N."/>
            <person name="Tarlachkov S.V."/>
            <person name="Mustakhimov I."/>
            <person name="Trotsenko Y.A."/>
        </authorList>
    </citation>
    <scope>NUCLEOTIDE SEQUENCE [LARGE SCALE GENOMIC DNA]</scope>
    <source>
        <strain evidence="12 13">Bur 1</strain>
    </source>
</reference>
<evidence type="ECO:0000256" key="5">
    <source>
        <dbReference type="ARBA" id="ARBA00022516"/>
    </source>
</evidence>
<evidence type="ECO:0000313" key="12">
    <source>
        <dbReference type="EMBL" id="ODN66721.1"/>
    </source>
</evidence>
<dbReference type="InterPro" id="IPR003835">
    <property type="entry name" value="Glyco_trans_19"/>
</dbReference>
<evidence type="ECO:0000256" key="1">
    <source>
        <dbReference type="ARBA" id="ARBA00002056"/>
    </source>
</evidence>
<keyword evidence="6 11" id="KW-0441">Lipid A biosynthesis</keyword>
<evidence type="ECO:0000256" key="9">
    <source>
        <dbReference type="ARBA" id="ARBA00023098"/>
    </source>
</evidence>
<evidence type="ECO:0000256" key="4">
    <source>
        <dbReference type="ARBA" id="ARBA00020902"/>
    </source>
</evidence>
<dbReference type="GO" id="GO:0005543">
    <property type="term" value="F:phospholipid binding"/>
    <property type="evidence" value="ECO:0007669"/>
    <property type="project" value="TreeGrafter"/>
</dbReference>
<name>A0A1E3GTM7_9GAMM</name>
<keyword evidence="8 11" id="KW-0808">Transferase</keyword>
<dbReference type="PATRIC" id="fig|291169.3.peg.1555"/>
<keyword evidence="7 11" id="KW-0328">Glycosyltransferase</keyword>
<keyword evidence="9 11" id="KW-0443">Lipid metabolism</keyword>
<comment type="similarity">
    <text evidence="2 11">Belongs to the LpxB family.</text>
</comment>
<dbReference type="UniPathway" id="UPA00973"/>
<dbReference type="AlphaFoldDB" id="A0A1E3GTM7"/>
<protein>
    <recommendedName>
        <fullName evidence="4 11">Lipid-A-disaccharide synthase</fullName>
        <ecNumber evidence="3 11">2.4.1.182</ecNumber>
    </recommendedName>
</protein>
<proteinExistence type="inferred from homology"/>
<dbReference type="GO" id="GO:0009245">
    <property type="term" value="P:lipid A biosynthetic process"/>
    <property type="evidence" value="ECO:0007669"/>
    <property type="project" value="UniProtKB-UniRule"/>
</dbReference>
<evidence type="ECO:0000256" key="11">
    <source>
        <dbReference type="HAMAP-Rule" id="MF_00392"/>
    </source>
</evidence>
<dbReference type="PANTHER" id="PTHR30372:SF4">
    <property type="entry name" value="LIPID-A-DISACCHARIDE SYNTHASE, MITOCHONDRIAL-RELATED"/>
    <property type="match status" value="1"/>
</dbReference>
<dbReference type="GO" id="GO:0016020">
    <property type="term" value="C:membrane"/>
    <property type="evidence" value="ECO:0007669"/>
    <property type="project" value="GOC"/>
</dbReference>
<evidence type="ECO:0000256" key="7">
    <source>
        <dbReference type="ARBA" id="ARBA00022676"/>
    </source>
</evidence>
<comment type="caution">
    <text evidence="12">The sequence shown here is derived from an EMBL/GenBank/DDBJ whole genome shotgun (WGS) entry which is preliminary data.</text>
</comment>
<sequence>MNKHIYIVAGEASGEAHAARLVSALKKQQPAIYITGIGGEKMRAAGADINIDFAELAVMGLVEVIKRYPKIKGIFNQVVAELRRQPPDLLILVDYPGFNLKLAKQAKKLGIKVLYYISPKIWAWRAGRIEQIKRDVDHMAVLFPFEQDIYQAAGVAVTCVGHPLVDAVQTGLTQKTAREKFALDKAVRVIGLFPGSRRSEISALLPVMLEAAERIQKRHFPIQIVIPQAAGIDETYLQQFVAGSPLRISIIKDDFYEVIRACDAIVAASGTVTLEIALIGVPHFITYKVSPWSYRILKRLVKIPYVGLCNIVTQQPVIKELLQDEVTAVRLEQQLMDLLTHPQRMQHAEQIRQQVLNALGPSGGADNAAELVLRLLSK</sequence>
<dbReference type="SUPFAM" id="SSF53756">
    <property type="entry name" value="UDP-Glycosyltransferase/glycogen phosphorylase"/>
    <property type="match status" value="1"/>
</dbReference>
<evidence type="ECO:0000256" key="2">
    <source>
        <dbReference type="ARBA" id="ARBA00007868"/>
    </source>
</evidence>
<keyword evidence="5 11" id="KW-0444">Lipid biosynthesis</keyword>
<comment type="pathway">
    <text evidence="11">Bacterial outer membrane biogenesis; LPS lipid A biosynthesis.</text>
</comment>
<evidence type="ECO:0000313" key="13">
    <source>
        <dbReference type="Proteomes" id="UP000094379"/>
    </source>
</evidence>
<dbReference type="NCBIfam" id="TIGR00215">
    <property type="entry name" value="lpxB"/>
    <property type="match status" value="1"/>
</dbReference>
<dbReference type="GO" id="GO:0008915">
    <property type="term" value="F:lipid-A-disaccharide synthase activity"/>
    <property type="evidence" value="ECO:0007669"/>
    <property type="project" value="UniProtKB-UniRule"/>
</dbReference>
<dbReference type="Pfam" id="PF02684">
    <property type="entry name" value="LpxB"/>
    <property type="match status" value="1"/>
</dbReference>
<dbReference type="PANTHER" id="PTHR30372">
    <property type="entry name" value="LIPID-A-DISACCHARIDE SYNTHASE"/>
    <property type="match status" value="1"/>
</dbReference>
<evidence type="ECO:0000256" key="3">
    <source>
        <dbReference type="ARBA" id="ARBA00012687"/>
    </source>
</evidence>
<organism evidence="12 13">
    <name type="scientific">Methylophaga muralis</name>
    <dbReference type="NCBI Taxonomy" id="291169"/>
    <lineage>
        <taxon>Bacteria</taxon>
        <taxon>Pseudomonadati</taxon>
        <taxon>Pseudomonadota</taxon>
        <taxon>Gammaproteobacteria</taxon>
        <taxon>Thiotrichales</taxon>
        <taxon>Piscirickettsiaceae</taxon>
        <taxon>Methylophaga</taxon>
    </lineage>
</organism>
<dbReference type="EMBL" id="MCRI01000014">
    <property type="protein sequence ID" value="ODN66721.1"/>
    <property type="molecule type" value="Genomic_DNA"/>
</dbReference>
<dbReference type="Gene3D" id="3.40.50.2000">
    <property type="entry name" value="Glycogen Phosphorylase B"/>
    <property type="match status" value="1"/>
</dbReference>
<comment type="catalytic activity">
    <reaction evidence="10 11">
        <text>a lipid X + a UDP-2-N,3-O-bis[(3R)-3-hydroxyacyl]-alpha-D-glucosamine = a lipid A disaccharide + UDP + H(+)</text>
        <dbReference type="Rhea" id="RHEA:67828"/>
        <dbReference type="ChEBI" id="CHEBI:15378"/>
        <dbReference type="ChEBI" id="CHEBI:58223"/>
        <dbReference type="ChEBI" id="CHEBI:137748"/>
        <dbReference type="ChEBI" id="CHEBI:176338"/>
        <dbReference type="ChEBI" id="CHEBI:176343"/>
        <dbReference type="EC" id="2.4.1.182"/>
    </reaction>
</comment>
<evidence type="ECO:0000256" key="6">
    <source>
        <dbReference type="ARBA" id="ARBA00022556"/>
    </source>
</evidence>